<dbReference type="Pfam" id="PF00198">
    <property type="entry name" value="2-oxoacid_dh"/>
    <property type="match status" value="1"/>
</dbReference>
<evidence type="ECO:0000259" key="8">
    <source>
        <dbReference type="PROSITE" id="PS50968"/>
    </source>
</evidence>
<dbReference type="InterPro" id="IPR023213">
    <property type="entry name" value="CAT-like_dom_sf"/>
</dbReference>
<dbReference type="InterPro" id="IPR003016">
    <property type="entry name" value="2-oxoA_DH_lipoyl-BS"/>
</dbReference>
<reference evidence="10 11" key="1">
    <citation type="submission" date="2023-07" db="EMBL/GenBank/DDBJ databases">
        <title>Sequencing the genomes of 1000 actinobacteria strains.</title>
        <authorList>
            <person name="Klenk H.-P."/>
        </authorList>
    </citation>
    <scope>NUCLEOTIDE SEQUENCE [LARGE SCALE GENOMIC DNA]</scope>
    <source>
        <strain evidence="10 11">DSM 44388</strain>
    </source>
</reference>
<comment type="caution">
    <text evidence="10">The sequence shown here is derived from an EMBL/GenBank/DDBJ whole genome shotgun (WGS) entry which is preliminary data.</text>
</comment>
<keyword evidence="5 6" id="KW-0012">Acyltransferase</keyword>
<feature type="domain" description="Peripheral subunit-binding (PSBD)" evidence="9">
    <location>
        <begin position="244"/>
        <end position="281"/>
    </location>
</feature>
<dbReference type="EMBL" id="JAUSQZ010000001">
    <property type="protein sequence ID" value="MDP9829197.1"/>
    <property type="molecule type" value="Genomic_DNA"/>
</dbReference>
<dbReference type="EC" id="2.3.1.-" evidence="6"/>
<evidence type="ECO:0000256" key="3">
    <source>
        <dbReference type="ARBA" id="ARBA00022679"/>
    </source>
</evidence>
<dbReference type="PANTHER" id="PTHR43178:SF5">
    <property type="entry name" value="LIPOAMIDE ACYLTRANSFERASE COMPONENT OF BRANCHED-CHAIN ALPHA-KETO ACID DEHYDROGENASE COMPLEX, MITOCHONDRIAL"/>
    <property type="match status" value="1"/>
</dbReference>
<evidence type="ECO:0000313" key="11">
    <source>
        <dbReference type="Proteomes" id="UP001235712"/>
    </source>
</evidence>
<dbReference type="InterPro" id="IPR004167">
    <property type="entry name" value="PSBD"/>
</dbReference>
<dbReference type="SUPFAM" id="SSF52777">
    <property type="entry name" value="CoA-dependent acyltransferases"/>
    <property type="match status" value="1"/>
</dbReference>
<evidence type="ECO:0000259" key="9">
    <source>
        <dbReference type="PROSITE" id="PS51826"/>
    </source>
</evidence>
<keyword evidence="3 6" id="KW-0808">Transferase</keyword>
<dbReference type="InterPro" id="IPR001078">
    <property type="entry name" value="2-oxoacid_DH_actylTfrase"/>
</dbReference>
<dbReference type="Gene3D" id="2.40.50.100">
    <property type="match status" value="1"/>
</dbReference>
<sequence>MPDFLLPDLGEGLTEAEVMSWLVEVGDEVVIDQPVVEVETAKASVEVPVPFAGVVTVLHARPGDVVAVGTPLITVSEARQWAPSFGGLREPGVELAPEVPVAETPLVQASAGSRPGGQPAPAADGRVTGAAPAAPSVVKAEPSPSSQSDAPEGNPAAVEGSGSVLVGYGTSGGSGTGSARRRRPPRKGAAIGAPVSGTRAAEPGDEVFSPGATGPTGQLGAPNGSSPHSSEVAVFTPDSTVVRVISPLVRRMAREARLDLRRVTGSGPDGLIMRADIQQAIEARPSAESSAQSASAAVDEQSAGYERIVLTGVRRFTAEKLVRSRREIPEATIWVDADATQLLEARAAINASLGRAGSGGTAAATPATGSGTAGATPGSAVSLVALLARFTIAALRRHPELNATVEDGEIHQHHAVHLGFAAQTDRGLVVPVVHHADRLSTRRLSAAIGELTDRARRGVLQPADLTGGTVTVNNYGVFGTDGAAAIINHPEAAILGLGRIIERPWVVDGQLAVRKVTQLTLSFDHRVCDGATAGGFLRFVADCVERPVTALSDL</sequence>
<dbReference type="GO" id="GO:0004742">
    <property type="term" value="F:dihydrolipoyllysine-residue acetyltransferase activity"/>
    <property type="evidence" value="ECO:0007669"/>
    <property type="project" value="UniProtKB-EC"/>
</dbReference>
<dbReference type="SUPFAM" id="SSF51230">
    <property type="entry name" value="Single hybrid motif"/>
    <property type="match status" value="1"/>
</dbReference>
<comment type="cofactor">
    <cofactor evidence="1 6">
        <name>(R)-lipoate</name>
        <dbReference type="ChEBI" id="CHEBI:83088"/>
    </cofactor>
</comment>
<protein>
    <recommendedName>
        <fullName evidence="6">Dihydrolipoamide acetyltransferase component of pyruvate dehydrogenase complex</fullName>
        <ecNumber evidence="6">2.3.1.-</ecNumber>
    </recommendedName>
</protein>
<comment type="similarity">
    <text evidence="2 6">Belongs to the 2-oxoacid dehydrogenase family.</text>
</comment>
<dbReference type="InterPro" id="IPR011053">
    <property type="entry name" value="Single_hybrid_motif"/>
</dbReference>
<keyword evidence="11" id="KW-1185">Reference proteome</keyword>
<name>A0ABT9P921_9ACTN</name>
<dbReference type="InterPro" id="IPR036625">
    <property type="entry name" value="E3-bd_dom_sf"/>
</dbReference>
<evidence type="ECO:0000256" key="2">
    <source>
        <dbReference type="ARBA" id="ARBA00007317"/>
    </source>
</evidence>
<dbReference type="PROSITE" id="PS00189">
    <property type="entry name" value="LIPOYL"/>
    <property type="match status" value="1"/>
</dbReference>
<organism evidence="10 11">
    <name type="scientific">Kineosporia succinea</name>
    <dbReference type="NCBI Taxonomy" id="84632"/>
    <lineage>
        <taxon>Bacteria</taxon>
        <taxon>Bacillati</taxon>
        <taxon>Actinomycetota</taxon>
        <taxon>Actinomycetes</taxon>
        <taxon>Kineosporiales</taxon>
        <taxon>Kineosporiaceae</taxon>
        <taxon>Kineosporia</taxon>
    </lineage>
</organism>
<dbReference type="InterPro" id="IPR050743">
    <property type="entry name" value="2-oxoacid_DH_E2_comp"/>
</dbReference>
<evidence type="ECO:0000256" key="1">
    <source>
        <dbReference type="ARBA" id="ARBA00001938"/>
    </source>
</evidence>
<dbReference type="CDD" id="cd06849">
    <property type="entry name" value="lipoyl_domain"/>
    <property type="match status" value="1"/>
</dbReference>
<keyword evidence="4 6" id="KW-0450">Lipoyl</keyword>
<dbReference type="RefSeq" id="WP_307247163.1">
    <property type="nucleotide sequence ID" value="NZ_JAUSQZ010000001.1"/>
</dbReference>
<gene>
    <name evidence="10" type="ORF">J2S57_004946</name>
</gene>
<evidence type="ECO:0000256" key="5">
    <source>
        <dbReference type="ARBA" id="ARBA00023315"/>
    </source>
</evidence>
<dbReference type="Proteomes" id="UP001235712">
    <property type="component" value="Unassembled WGS sequence"/>
</dbReference>
<feature type="domain" description="Lipoyl-binding" evidence="8">
    <location>
        <begin position="1"/>
        <end position="76"/>
    </location>
</feature>
<dbReference type="Gene3D" id="3.30.559.10">
    <property type="entry name" value="Chloramphenicol acetyltransferase-like domain"/>
    <property type="match status" value="1"/>
</dbReference>
<dbReference type="InterPro" id="IPR000089">
    <property type="entry name" value="Biotin_lipoyl"/>
</dbReference>
<evidence type="ECO:0000313" key="10">
    <source>
        <dbReference type="EMBL" id="MDP9829197.1"/>
    </source>
</evidence>
<feature type="region of interest" description="Disordered" evidence="7">
    <location>
        <begin position="109"/>
        <end position="232"/>
    </location>
</feature>
<dbReference type="PROSITE" id="PS51826">
    <property type="entry name" value="PSBD"/>
    <property type="match status" value="1"/>
</dbReference>
<keyword evidence="10" id="KW-0670">Pyruvate</keyword>
<accession>A0ABT9P921</accession>
<evidence type="ECO:0000256" key="4">
    <source>
        <dbReference type="ARBA" id="ARBA00022823"/>
    </source>
</evidence>
<evidence type="ECO:0000256" key="7">
    <source>
        <dbReference type="SAM" id="MobiDB-lite"/>
    </source>
</evidence>
<dbReference type="PANTHER" id="PTHR43178">
    <property type="entry name" value="DIHYDROLIPOAMIDE ACETYLTRANSFERASE COMPONENT OF PYRUVATE DEHYDROGENASE COMPLEX"/>
    <property type="match status" value="1"/>
</dbReference>
<dbReference type="PROSITE" id="PS50968">
    <property type="entry name" value="BIOTINYL_LIPOYL"/>
    <property type="match status" value="1"/>
</dbReference>
<dbReference type="Pfam" id="PF02817">
    <property type="entry name" value="E3_binding"/>
    <property type="match status" value="1"/>
</dbReference>
<proteinExistence type="inferred from homology"/>
<dbReference type="SUPFAM" id="SSF47005">
    <property type="entry name" value="Peripheral subunit-binding domain of 2-oxo acid dehydrogenase complex"/>
    <property type="match status" value="1"/>
</dbReference>
<evidence type="ECO:0000256" key="6">
    <source>
        <dbReference type="RuleBase" id="RU003423"/>
    </source>
</evidence>
<dbReference type="Pfam" id="PF00364">
    <property type="entry name" value="Biotin_lipoyl"/>
    <property type="match status" value="1"/>
</dbReference>
<dbReference type="Gene3D" id="4.10.320.10">
    <property type="entry name" value="E3-binding domain"/>
    <property type="match status" value="1"/>
</dbReference>